<dbReference type="EMBL" id="JASBWV010000029">
    <property type="protein sequence ID" value="KAJ9118388.1"/>
    <property type="molecule type" value="Genomic_DNA"/>
</dbReference>
<protein>
    <submittedName>
        <fullName evidence="1">Uncharacterized protein</fullName>
    </submittedName>
</protein>
<gene>
    <name evidence="1" type="ORF">QFC24_006217</name>
</gene>
<sequence>MADDLRAAFASKYPTDLPEWATCLVEHARCLEDLEKAAALKRATYPPMFLGRLTEDQERRRDEYEKLKADRIEVKRKTEEEAENQFNNVSVQSLKADGKEPFLLEWLIHRRIQEDNWAEALSAAIALVNLNPLCPASLFRLVTCYEQHREFVKAYDCFCKAMSLTPHDQREALKAKRARLKEQSDDQKEKVFRGNPLEILPLEVVLSIMKMGLQDDRHFVLKCSWVGKGWREVLNNHCPELWGTMVFNHKELRDQSYDAKRAAWKERAHYKFHTIIFEKMTKTAASKINKTLSNIFYHVQKLDVNAAGVTILERLLHRKFENSCSSLQDLRIQGGWHPYISARDCAPQQELHCGFVATSHLDGWATENLHTIHLRGINLHMEGYLRPSRAPIYVPRERDPYPALKRLSLIECRLDETHADTERPNLKAEPRLDALHRALRGAPDLEYLKVSDDRQPDRLFPDGASSVAGKPIFLRHLHKAILPPPSAKCIDIEAGSELTVLGFESEYGSRYHNRLLVPTVEASPIGQGGTTALARLKYVGFQCSVSDDIDRLVEWLPYLKQVRILVIRGGDTHLPDRYDPRPAAREPGRTQCAQLHILQTLAENPEWCPKLKHLQLSFCYVPEKQIAAYIQHRRESPDCTSLAQLTLHRCSTLTELDRESVEKQSCQLRETGVYSVNTLSYVDGSEDAWDEELQVRSGSGVTM</sequence>
<name>A0ACC2X2Y8_9TREE</name>
<organism evidence="1 2">
    <name type="scientific">Naganishia onofrii</name>
    <dbReference type="NCBI Taxonomy" id="1851511"/>
    <lineage>
        <taxon>Eukaryota</taxon>
        <taxon>Fungi</taxon>
        <taxon>Dikarya</taxon>
        <taxon>Basidiomycota</taxon>
        <taxon>Agaricomycotina</taxon>
        <taxon>Tremellomycetes</taxon>
        <taxon>Filobasidiales</taxon>
        <taxon>Filobasidiaceae</taxon>
        <taxon>Naganishia</taxon>
    </lineage>
</organism>
<dbReference type="Proteomes" id="UP001234202">
    <property type="component" value="Unassembled WGS sequence"/>
</dbReference>
<comment type="caution">
    <text evidence="1">The sequence shown here is derived from an EMBL/GenBank/DDBJ whole genome shotgun (WGS) entry which is preliminary data.</text>
</comment>
<proteinExistence type="predicted"/>
<keyword evidence="2" id="KW-1185">Reference proteome</keyword>
<reference evidence="1" key="1">
    <citation type="submission" date="2023-04" db="EMBL/GenBank/DDBJ databases">
        <title>Draft Genome sequencing of Naganishia species isolated from polar environments using Oxford Nanopore Technology.</title>
        <authorList>
            <person name="Leo P."/>
            <person name="Venkateswaran K."/>
        </authorList>
    </citation>
    <scope>NUCLEOTIDE SEQUENCE</scope>
    <source>
        <strain evidence="1">DBVPG 5303</strain>
    </source>
</reference>
<evidence type="ECO:0000313" key="2">
    <source>
        <dbReference type="Proteomes" id="UP001234202"/>
    </source>
</evidence>
<accession>A0ACC2X2Y8</accession>
<evidence type="ECO:0000313" key="1">
    <source>
        <dbReference type="EMBL" id="KAJ9118388.1"/>
    </source>
</evidence>